<dbReference type="GO" id="GO:0008270">
    <property type="term" value="F:zinc ion binding"/>
    <property type="evidence" value="ECO:0007669"/>
    <property type="project" value="UniProtKB-KW"/>
</dbReference>
<feature type="compositionally biased region" description="Basic and acidic residues" evidence="4">
    <location>
        <begin position="465"/>
        <end position="474"/>
    </location>
</feature>
<comment type="caution">
    <text evidence="6">The sequence shown here is derived from an EMBL/GenBank/DDBJ whole genome shotgun (WGS) entry which is preliminary data.</text>
</comment>
<evidence type="ECO:0000256" key="3">
    <source>
        <dbReference type="ARBA" id="ARBA00022833"/>
    </source>
</evidence>
<dbReference type="EMBL" id="SDRB02011503">
    <property type="protein sequence ID" value="THG01110.1"/>
    <property type="molecule type" value="Genomic_DNA"/>
</dbReference>
<feature type="compositionally biased region" description="Basic residues" evidence="4">
    <location>
        <begin position="548"/>
        <end position="559"/>
    </location>
</feature>
<feature type="domain" description="CW-type" evidence="5">
    <location>
        <begin position="662"/>
        <end position="715"/>
    </location>
</feature>
<feature type="region of interest" description="Disordered" evidence="4">
    <location>
        <begin position="1146"/>
        <end position="1165"/>
    </location>
</feature>
<feature type="region of interest" description="Disordered" evidence="4">
    <location>
        <begin position="514"/>
        <end position="579"/>
    </location>
</feature>
<dbReference type="InterPro" id="IPR055300">
    <property type="entry name" value="CWZF3/5/7"/>
</dbReference>
<proteinExistence type="predicted"/>
<feature type="compositionally biased region" description="Polar residues" evidence="4">
    <location>
        <begin position="101"/>
        <end position="110"/>
    </location>
</feature>
<keyword evidence="1" id="KW-0479">Metal-binding</keyword>
<dbReference type="InterPro" id="IPR011124">
    <property type="entry name" value="Znf_CW"/>
</dbReference>
<feature type="region of interest" description="Disordered" evidence="4">
    <location>
        <begin position="1057"/>
        <end position="1110"/>
    </location>
</feature>
<feature type="compositionally biased region" description="Basic and acidic residues" evidence="4">
    <location>
        <begin position="1256"/>
        <end position="1265"/>
    </location>
</feature>
<sequence length="1734" mass="191921">MEDTELEEGEACYYKDDTSVDPDIALSYLDEKLHSVLGHFQKDFEGGVSAENLGAKFGGYGSFLPTYQRSPSVRPQSKTPLRVQNFSSPRSPDVLPIERAPQNSTAPSDAAQSLRLNTASCSLNKLHTARASSGDISAKQNSCLPSAVVIEKFPMKHEPVSIKPVNPTDQRTLKVRIKVGSDNRARKNAAIYSGLGLISPSSSMGNSPDESGGMSSECQENVDESLHSILQSMTSFPVPGGFLLSPLHESLLCLARKEKLSQNSKPVAAIKSGQEHAVALADDSASLMGDSKVPKDKKAKIVEKSDNLIVLKQKLGMDFDDKRTTIVKREVDIEVRNVENESLDQKGCFSNDTKPKRISNSVCNVVDSVKGAAMAPGIPREAGRNISLKKREVTKDGMEDRLSTGLVKESESLSDQKGGKYEKAELRTRSSSMEKICESRLKNYHRNVSADLREDVQSKGNKVSDPSKADTDVSKCRRDHNVGAMDHSSYKVGQTTTYHGQVEAKMPHGMVKFSFEGKNKSKGSHSNGKSASEADESLMTRAYEVPKEKKKAAKMHNSKSQKDIQDGHDNRKDLLPKTRVEQMNNQINSLERPFGDKPKRSNPEAVEKEQCASLDKLKEISTCKKVDTQLTSETCLKEAANDVHPSAKGVTSEMEPTSVPLVVIEENWVLCDRCHKWRLLPDGTKPDQLPENWLCSMLNWLPGMNRCDISEEETTKALYALYQLPLPESQNNLEKHVDRTAAGASSADALHLNQNHLNLSSHGLLNPRKKKQGSKGTPCAASNGVPIQISGSTKNIQEEMVKCRSLNDMKQTISESNLMNNCSVEHLSKSRIIPMERNTHKQKEKHVNSGDAKQKRLKSKREADQYVYGTTKKIKADVAFGINKYGTTEPTGNIDKVGRGLPTMAAVRSTEKHNGHFYSKDAKSDWKEKVQISAKKREECTSISLHTGSLDMKKYDERELSLKKRKLKDWQESQNYVEASRDNGNHLTESKVFVKEESSDSEFRKAKKLKVSRTEGKQSSTSKGEDRLKRENKVTETFLSSGNRENPVHGWVEAGNIVKDQQPRKHKTKIASKPASDVVDSLKRDLGSEQFSRAATSSSSKVSDSRKSRVLIPEVKGSPVESVSSSPMRTSNLDKLSPARRHINSLERPFGDKPKRSNPEAVEKEQCNIESNRYWEARREVFGVPHSEPLEFPVLDFQDNNSQKFGGKFKSRVKSPSEFQNGHLVRSDANNVENPCAGDLHASDHCNNENRLNQNHYHDNPEKPGKRSSLLSKDNDRISMNNFERVKSKVSDPPCEMDALNPKQSLRDGVEIGSCHVAPPPEEPSHLKCRIKPIKDDKSVGTKGSGKWESDNGRENQLEFVEHNSSAVKFGAHSLKDSRVTKITPQQNLIQDFEGEVQKSDPTQVESRGGNSQAFLCHAGKQDPPAHVPHSAPRSLKGSAFDVIPVDSSGHGDLSEVLKQPKNAVNHLGHPVPNRRAVRDASSQVASNVLKEAEDLRDNADRYKGFGFGFECNLTYFLAALKFLHGASLLETCNGVSSKHGEMSQMQIYSNAAKLCEICAHEYEKRREMASAALAYKCMEVAYLRVVCCKNASTNRDRHDLQASLQMAPQGESPSSSASDVDNLNNQAMVDKAALSKSIGAHAGNHAIVAHNRPNFVRLLDFTKDVNSAMDASRKSQDAFAAANVILEEAQNREVIISIKRVIDFSFQDIEELISLVRLAIEAISRHGFTGNKD</sequence>
<evidence type="ECO:0000313" key="6">
    <source>
        <dbReference type="EMBL" id="THG01110.1"/>
    </source>
</evidence>
<feature type="compositionally biased region" description="Polar residues" evidence="4">
    <location>
        <begin position="69"/>
        <end position="90"/>
    </location>
</feature>
<feature type="compositionally biased region" description="Basic and acidic residues" evidence="4">
    <location>
        <begin position="560"/>
        <end position="579"/>
    </location>
</feature>
<keyword evidence="2" id="KW-0863">Zinc-finger</keyword>
<keyword evidence="7" id="KW-1185">Reference proteome</keyword>
<dbReference type="PANTHER" id="PTHR46524:SF12">
    <property type="entry name" value="CW-TYPE DOMAIN-CONTAINING PROTEIN"/>
    <property type="match status" value="1"/>
</dbReference>
<feature type="region of interest" description="Disordered" evidence="4">
    <location>
        <begin position="836"/>
        <end position="860"/>
    </location>
</feature>
<dbReference type="InterPro" id="IPR056406">
    <property type="entry name" value="THD_CWZF3/5/7"/>
</dbReference>
<feature type="region of interest" description="Disordered" evidence="4">
    <location>
        <begin position="1245"/>
        <end position="1279"/>
    </location>
</feature>
<keyword evidence="3" id="KW-0862">Zinc</keyword>
<dbReference type="Pfam" id="PF07496">
    <property type="entry name" value="zf-CW"/>
    <property type="match status" value="1"/>
</dbReference>
<accession>A0A4S4DEJ2</accession>
<feature type="compositionally biased region" description="Basic and acidic residues" evidence="4">
    <location>
        <begin position="1149"/>
        <end position="1165"/>
    </location>
</feature>
<organism evidence="6 7">
    <name type="scientific">Camellia sinensis var. sinensis</name>
    <name type="common">China tea</name>
    <dbReference type="NCBI Taxonomy" id="542762"/>
    <lineage>
        <taxon>Eukaryota</taxon>
        <taxon>Viridiplantae</taxon>
        <taxon>Streptophyta</taxon>
        <taxon>Embryophyta</taxon>
        <taxon>Tracheophyta</taxon>
        <taxon>Spermatophyta</taxon>
        <taxon>Magnoliopsida</taxon>
        <taxon>eudicotyledons</taxon>
        <taxon>Gunneridae</taxon>
        <taxon>Pentapetalae</taxon>
        <taxon>asterids</taxon>
        <taxon>Ericales</taxon>
        <taxon>Theaceae</taxon>
        <taxon>Camellia</taxon>
    </lineage>
</organism>
<feature type="region of interest" description="Disordered" evidence="4">
    <location>
        <begin position="395"/>
        <end position="420"/>
    </location>
</feature>
<evidence type="ECO:0000259" key="5">
    <source>
        <dbReference type="PROSITE" id="PS51050"/>
    </source>
</evidence>
<feature type="compositionally biased region" description="Basic and acidic residues" evidence="4">
    <location>
        <begin position="1023"/>
        <end position="1032"/>
    </location>
</feature>
<evidence type="ECO:0000256" key="1">
    <source>
        <dbReference type="ARBA" id="ARBA00022723"/>
    </source>
</evidence>
<evidence type="ECO:0000256" key="4">
    <source>
        <dbReference type="SAM" id="MobiDB-lite"/>
    </source>
</evidence>
<feature type="compositionally biased region" description="Low complexity" evidence="4">
    <location>
        <begin position="1092"/>
        <end position="1102"/>
    </location>
</feature>
<evidence type="ECO:0000313" key="7">
    <source>
        <dbReference type="Proteomes" id="UP000306102"/>
    </source>
</evidence>
<dbReference type="Proteomes" id="UP000306102">
    <property type="component" value="Unassembled WGS sequence"/>
</dbReference>
<feature type="region of interest" description="Disordered" evidence="4">
    <location>
        <begin position="1004"/>
        <end position="1032"/>
    </location>
</feature>
<dbReference type="Gene3D" id="3.30.40.100">
    <property type="match status" value="1"/>
</dbReference>
<dbReference type="PANTHER" id="PTHR46524">
    <property type="entry name" value="CW-TYPE ZINC FINGER"/>
    <property type="match status" value="1"/>
</dbReference>
<dbReference type="PROSITE" id="PS51050">
    <property type="entry name" value="ZF_CW"/>
    <property type="match status" value="1"/>
</dbReference>
<dbReference type="STRING" id="542762.A0A4S4DEJ2"/>
<gene>
    <name evidence="6" type="ORF">TEA_024980</name>
</gene>
<feature type="compositionally biased region" description="Basic and acidic residues" evidence="4">
    <location>
        <begin position="837"/>
        <end position="860"/>
    </location>
</feature>
<feature type="region of interest" description="Disordered" evidence="4">
    <location>
        <begin position="69"/>
        <end position="110"/>
    </location>
</feature>
<dbReference type="Pfam" id="PF24756">
    <property type="entry name" value="THD_CWZF3-5-7"/>
    <property type="match status" value="1"/>
</dbReference>
<feature type="region of interest" description="Disordered" evidence="4">
    <location>
        <begin position="759"/>
        <end position="784"/>
    </location>
</feature>
<protein>
    <recommendedName>
        <fullName evidence="5">CW-type domain-containing protein</fullName>
    </recommendedName>
</protein>
<feature type="region of interest" description="Disordered" evidence="4">
    <location>
        <begin position="455"/>
        <end position="474"/>
    </location>
</feature>
<evidence type="ECO:0000256" key="2">
    <source>
        <dbReference type="ARBA" id="ARBA00022771"/>
    </source>
</evidence>
<name>A0A4S4DEJ2_CAMSN</name>
<reference evidence="6 7" key="1">
    <citation type="journal article" date="2018" name="Proc. Natl. Acad. Sci. U.S.A.">
        <title>Draft genome sequence of Camellia sinensis var. sinensis provides insights into the evolution of the tea genome and tea quality.</title>
        <authorList>
            <person name="Wei C."/>
            <person name="Yang H."/>
            <person name="Wang S."/>
            <person name="Zhao J."/>
            <person name="Liu C."/>
            <person name="Gao L."/>
            <person name="Xia E."/>
            <person name="Lu Y."/>
            <person name="Tai Y."/>
            <person name="She G."/>
            <person name="Sun J."/>
            <person name="Cao H."/>
            <person name="Tong W."/>
            <person name="Gao Q."/>
            <person name="Li Y."/>
            <person name="Deng W."/>
            <person name="Jiang X."/>
            <person name="Wang W."/>
            <person name="Chen Q."/>
            <person name="Zhang S."/>
            <person name="Li H."/>
            <person name="Wu J."/>
            <person name="Wang P."/>
            <person name="Li P."/>
            <person name="Shi C."/>
            <person name="Zheng F."/>
            <person name="Jian J."/>
            <person name="Huang B."/>
            <person name="Shan D."/>
            <person name="Shi M."/>
            <person name="Fang C."/>
            <person name="Yue Y."/>
            <person name="Li F."/>
            <person name="Li D."/>
            <person name="Wei S."/>
            <person name="Han B."/>
            <person name="Jiang C."/>
            <person name="Yin Y."/>
            <person name="Xia T."/>
            <person name="Zhang Z."/>
            <person name="Bennetzen J.L."/>
            <person name="Zhao S."/>
            <person name="Wan X."/>
        </authorList>
    </citation>
    <scope>NUCLEOTIDE SEQUENCE [LARGE SCALE GENOMIC DNA]</scope>
    <source>
        <strain evidence="7">cv. Shuchazao</strain>
        <tissue evidence="6">Leaf</tissue>
    </source>
</reference>